<dbReference type="OrthoDB" id="302966at2759"/>
<dbReference type="EMBL" id="NESQ01000039">
    <property type="protein sequence ID" value="PUU81786.1"/>
    <property type="molecule type" value="Genomic_DNA"/>
</dbReference>
<evidence type="ECO:0000313" key="4">
    <source>
        <dbReference type="Proteomes" id="UP000244722"/>
    </source>
</evidence>
<comment type="caution">
    <text evidence="3">The sequence shown here is derived from an EMBL/GenBank/DDBJ whole genome shotgun (WGS) entry which is preliminary data.</text>
</comment>
<accession>A0A2T7A212</accession>
<gene>
    <name evidence="3" type="ORF">B9Z19DRAFT_1121691</name>
</gene>
<comment type="subcellular location">
    <subcellularLocation>
        <location evidence="1">Cytoplasm</location>
    </subcellularLocation>
</comment>
<reference evidence="3 4" key="1">
    <citation type="submission" date="2017-04" db="EMBL/GenBank/DDBJ databases">
        <title>Draft genome sequence of Tuber borchii Vittad., a whitish edible truffle.</title>
        <authorList>
            <consortium name="DOE Joint Genome Institute"/>
            <person name="Murat C."/>
            <person name="Kuo A."/>
            <person name="Barry K.W."/>
            <person name="Clum A."/>
            <person name="Dockter R.B."/>
            <person name="Fauchery L."/>
            <person name="Iotti M."/>
            <person name="Kohler A."/>
            <person name="Labutti K."/>
            <person name="Lindquist E.A."/>
            <person name="Lipzen A."/>
            <person name="Ohm R.A."/>
            <person name="Wang M."/>
            <person name="Grigoriev I.V."/>
            <person name="Zambonelli A."/>
            <person name="Martin F.M."/>
        </authorList>
    </citation>
    <scope>NUCLEOTIDE SEQUENCE [LARGE SCALE GENOMIC DNA]</scope>
    <source>
        <strain evidence="3 4">Tbo3840</strain>
    </source>
</reference>
<dbReference type="STRING" id="42251.A0A2T7A212"/>
<organism evidence="3 4">
    <name type="scientific">Tuber borchii</name>
    <name type="common">White truffle</name>
    <dbReference type="NCBI Taxonomy" id="42251"/>
    <lineage>
        <taxon>Eukaryota</taxon>
        <taxon>Fungi</taxon>
        <taxon>Dikarya</taxon>
        <taxon>Ascomycota</taxon>
        <taxon>Pezizomycotina</taxon>
        <taxon>Pezizomycetes</taxon>
        <taxon>Pezizales</taxon>
        <taxon>Tuberaceae</taxon>
        <taxon>Tuber</taxon>
    </lineage>
</organism>
<keyword evidence="2" id="KW-0963">Cytoplasm</keyword>
<evidence type="ECO:0000256" key="2">
    <source>
        <dbReference type="ARBA" id="ARBA00022490"/>
    </source>
</evidence>
<dbReference type="GO" id="GO:0000976">
    <property type="term" value="F:transcription cis-regulatory region binding"/>
    <property type="evidence" value="ECO:0007669"/>
    <property type="project" value="TreeGrafter"/>
</dbReference>
<evidence type="ECO:0000256" key="1">
    <source>
        <dbReference type="ARBA" id="ARBA00004496"/>
    </source>
</evidence>
<proteinExistence type="predicted"/>
<name>A0A2T7A212_TUBBO</name>
<dbReference type="PANTHER" id="PTHR12983">
    <property type="entry name" value="RING FINGER 10 FAMILY MEMBER"/>
    <property type="match status" value="1"/>
</dbReference>
<dbReference type="PANTHER" id="PTHR12983:SF9">
    <property type="entry name" value="E3 UBIQUITIN-PROTEIN LIGASE RNF10"/>
    <property type="match status" value="1"/>
</dbReference>
<keyword evidence="4" id="KW-1185">Reference proteome</keyword>
<dbReference type="GO" id="GO:0045944">
    <property type="term" value="P:positive regulation of transcription by RNA polymerase II"/>
    <property type="evidence" value="ECO:0007669"/>
    <property type="project" value="TreeGrafter"/>
</dbReference>
<sequence length="459" mass="50621">MKCPFSFARSCFKSLQISLPLLFLRRFTKLCFDVENTFTEQPDGRVLTGAPELAPIVKLKAHGREPSAFQTDTEEVIWGQNGFPDRGDASYYFYQILPHYYLSTIDIKLLRAAFGAYSDLISTILPRVGKVATGYSVDDDFRKGANSVVHIPYSYEISFMDCECADIVSAEVLETFRIEIDQWKKGKQEKDARKKVAWIQCSQRGSPSVLSPDEDGRLFVVPSRPPGKLPDDSGWGTSGPTVAYPPTFPYIRLILLVAGGGRLPSFTSIRLCPAVPHRSRSLSAVTSGHLPSFTVPAVTGCHSPSFTVIHRHSPSLPLTVVTCRHSDSLPSCTVDYSSSNTTTTGTGHLSSSRPVQGSWQSVRRALSGPWTVGNTAWIRGNNEEYNLPNPIPAVEELQAILTNLPTQDAHINSKRCTLSTKMLTPSKTSVQKVSSGMKRWISSHSASEQPSRLWPRLPS</sequence>
<dbReference type="Proteomes" id="UP000244722">
    <property type="component" value="Unassembled WGS sequence"/>
</dbReference>
<evidence type="ECO:0000313" key="3">
    <source>
        <dbReference type="EMBL" id="PUU81786.1"/>
    </source>
</evidence>
<dbReference type="InterPro" id="IPR039739">
    <property type="entry name" value="MAG2/RNF10"/>
</dbReference>
<dbReference type="GO" id="GO:0005737">
    <property type="term" value="C:cytoplasm"/>
    <property type="evidence" value="ECO:0007669"/>
    <property type="project" value="UniProtKB-SubCell"/>
</dbReference>
<dbReference type="AlphaFoldDB" id="A0A2T7A212"/>
<protein>
    <submittedName>
        <fullName evidence="3">Uncharacterized protein</fullName>
    </submittedName>
</protein>